<dbReference type="Proteomes" id="UP000559256">
    <property type="component" value="Unassembled WGS sequence"/>
</dbReference>
<gene>
    <name evidence="2" type="ORF">D9758_016835</name>
</gene>
<dbReference type="EMBL" id="JAACJM010000214">
    <property type="protein sequence ID" value="KAF5337582.1"/>
    <property type="molecule type" value="Genomic_DNA"/>
</dbReference>
<dbReference type="AlphaFoldDB" id="A0A8H5CBN9"/>
<comment type="caution">
    <text evidence="2">The sequence shown here is derived from an EMBL/GenBank/DDBJ whole genome shotgun (WGS) entry which is preliminary data.</text>
</comment>
<evidence type="ECO:0000313" key="2">
    <source>
        <dbReference type="EMBL" id="KAF5337582.1"/>
    </source>
</evidence>
<proteinExistence type="predicted"/>
<sequence length="60" mass="6862">MNAREEWNRMFETQTTLEDVSEIAFAPDMLGNDKGRVDEDDVKSIESLQCAPNRDLSRVS</sequence>
<organism evidence="2 3">
    <name type="scientific">Tetrapyrgos nigripes</name>
    <dbReference type="NCBI Taxonomy" id="182062"/>
    <lineage>
        <taxon>Eukaryota</taxon>
        <taxon>Fungi</taxon>
        <taxon>Dikarya</taxon>
        <taxon>Basidiomycota</taxon>
        <taxon>Agaricomycotina</taxon>
        <taxon>Agaricomycetes</taxon>
        <taxon>Agaricomycetidae</taxon>
        <taxon>Agaricales</taxon>
        <taxon>Marasmiineae</taxon>
        <taxon>Marasmiaceae</taxon>
        <taxon>Tetrapyrgos</taxon>
    </lineage>
</organism>
<name>A0A8H5CBN9_9AGAR</name>
<reference evidence="2 3" key="1">
    <citation type="journal article" date="2020" name="ISME J.">
        <title>Uncovering the hidden diversity of litter-decomposition mechanisms in mushroom-forming fungi.</title>
        <authorList>
            <person name="Floudas D."/>
            <person name="Bentzer J."/>
            <person name="Ahren D."/>
            <person name="Johansson T."/>
            <person name="Persson P."/>
            <person name="Tunlid A."/>
        </authorList>
    </citation>
    <scope>NUCLEOTIDE SEQUENCE [LARGE SCALE GENOMIC DNA]</scope>
    <source>
        <strain evidence="2 3">CBS 291.85</strain>
    </source>
</reference>
<feature type="region of interest" description="Disordered" evidence="1">
    <location>
        <begin position="31"/>
        <end position="60"/>
    </location>
</feature>
<evidence type="ECO:0000313" key="3">
    <source>
        <dbReference type="Proteomes" id="UP000559256"/>
    </source>
</evidence>
<protein>
    <submittedName>
        <fullName evidence="2">Uncharacterized protein</fullName>
    </submittedName>
</protein>
<keyword evidence="3" id="KW-1185">Reference proteome</keyword>
<evidence type="ECO:0000256" key="1">
    <source>
        <dbReference type="SAM" id="MobiDB-lite"/>
    </source>
</evidence>
<accession>A0A8H5CBN9</accession>